<organism evidence="1 2">
    <name type="scientific">Austropuccinia psidii MF-1</name>
    <dbReference type="NCBI Taxonomy" id="1389203"/>
    <lineage>
        <taxon>Eukaryota</taxon>
        <taxon>Fungi</taxon>
        <taxon>Dikarya</taxon>
        <taxon>Basidiomycota</taxon>
        <taxon>Pucciniomycotina</taxon>
        <taxon>Pucciniomycetes</taxon>
        <taxon>Pucciniales</taxon>
        <taxon>Sphaerophragmiaceae</taxon>
        <taxon>Austropuccinia</taxon>
    </lineage>
</organism>
<name>A0A9Q3CFP3_9BASI</name>
<proteinExistence type="predicted"/>
<protein>
    <submittedName>
        <fullName evidence="1">Uncharacterized protein</fullName>
    </submittedName>
</protein>
<comment type="caution">
    <text evidence="1">The sequence shown here is derived from an EMBL/GenBank/DDBJ whole genome shotgun (WGS) entry which is preliminary data.</text>
</comment>
<sequence>MQKQQNTCIKYTATLHSDTAESHDSKFNLLEFLIVISSKATGINPFISIVTPIEPLKQHKNSLHHLSLHASQNLLQQAECTTHLSFNLNHMTIHRMCHTKKTNPIISGTIVDTSVEEIIT</sequence>
<accession>A0A9Q3CFP3</accession>
<dbReference type="AlphaFoldDB" id="A0A9Q3CFP3"/>
<dbReference type="EMBL" id="AVOT02006485">
    <property type="protein sequence ID" value="MBW0481695.1"/>
    <property type="molecule type" value="Genomic_DNA"/>
</dbReference>
<evidence type="ECO:0000313" key="1">
    <source>
        <dbReference type="EMBL" id="MBW0481695.1"/>
    </source>
</evidence>
<evidence type="ECO:0000313" key="2">
    <source>
        <dbReference type="Proteomes" id="UP000765509"/>
    </source>
</evidence>
<gene>
    <name evidence="1" type="ORF">O181_021410</name>
</gene>
<reference evidence="1" key="1">
    <citation type="submission" date="2021-03" db="EMBL/GenBank/DDBJ databases">
        <title>Draft genome sequence of rust myrtle Austropuccinia psidii MF-1, a brazilian biotype.</title>
        <authorList>
            <person name="Quecine M.C."/>
            <person name="Pachon D.M.R."/>
            <person name="Bonatelli M.L."/>
            <person name="Correr F.H."/>
            <person name="Franceschini L.M."/>
            <person name="Leite T.F."/>
            <person name="Margarido G.R.A."/>
            <person name="Almeida C.A."/>
            <person name="Ferrarezi J.A."/>
            <person name="Labate C.A."/>
        </authorList>
    </citation>
    <scope>NUCLEOTIDE SEQUENCE</scope>
    <source>
        <strain evidence="1">MF-1</strain>
    </source>
</reference>
<keyword evidence="2" id="KW-1185">Reference proteome</keyword>
<dbReference type="Proteomes" id="UP000765509">
    <property type="component" value="Unassembled WGS sequence"/>
</dbReference>